<evidence type="ECO:0000256" key="2">
    <source>
        <dbReference type="ARBA" id="ARBA00006486"/>
    </source>
</evidence>
<comment type="function">
    <text evidence="15">Functions in the biosynthesis of branched-chain amino acids. Catalyzes the dehydration of (2R,3R)-2,3-dihydroxy-3-methylpentanoate (2,3-dihydroxy-3-methylvalerate) into 2-oxo-3-methylpentanoate (2-oxo-3-methylvalerate) and of (2R)-2,3-dihydroxy-3-methylbutanoate (2,3-dihydroxyisovalerate) into 2-oxo-3-methylbutanoate (2-oxoisovalerate), the penultimate precursor to L-isoleucine and L-valine, respectively.</text>
</comment>
<keyword evidence="8 15" id="KW-0411">Iron-sulfur</keyword>
<gene>
    <name evidence="15 18" type="primary">ilvD</name>
    <name evidence="18" type="ORF">TRIP_B200710</name>
</gene>
<dbReference type="PANTHER" id="PTHR43661:SF3">
    <property type="entry name" value="D-XYLONATE DEHYDRATASE YAGF-RELATED"/>
    <property type="match status" value="1"/>
</dbReference>
<dbReference type="InterPro" id="IPR000581">
    <property type="entry name" value="ILV_EDD_N"/>
</dbReference>
<comment type="pathway">
    <text evidence="13 15">Amino-acid biosynthesis; L-isoleucine biosynthesis; L-isoleucine from 2-oxobutanoate: step 3/4.</text>
</comment>
<comment type="catalytic activity">
    <reaction evidence="15">
        <text>(2R,3R)-2,3-dihydroxy-3-methylpentanoate = (S)-3-methyl-2-oxopentanoate + H2O</text>
        <dbReference type="Rhea" id="RHEA:27694"/>
        <dbReference type="ChEBI" id="CHEBI:15377"/>
        <dbReference type="ChEBI" id="CHEBI:35146"/>
        <dbReference type="ChEBI" id="CHEBI:49258"/>
        <dbReference type="EC" id="4.2.1.9"/>
    </reaction>
</comment>
<evidence type="ECO:0000256" key="8">
    <source>
        <dbReference type="ARBA" id="ARBA00023014"/>
    </source>
</evidence>
<keyword evidence="5 15" id="KW-0479">Metal-binding</keyword>
<evidence type="ECO:0000256" key="15">
    <source>
        <dbReference type="HAMAP-Rule" id="MF_00012"/>
    </source>
</evidence>
<dbReference type="GO" id="GO:0000287">
    <property type="term" value="F:magnesium ion binding"/>
    <property type="evidence" value="ECO:0007669"/>
    <property type="project" value="UniProtKB-UniRule"/>
</dbReference>
<evidence type="ECO:0000256" key="14">
    <source>
        <dbReference type="ARBA" id="ARBA00029490"/>
    </source>
</evidence>
<comment type="subunit">
    <text evidence="15">Homodimer.</text>
</comment>
<dbReference type="Pfam" id="PF00920">
    <property type="entry name" value="ILVD_EDD_N"/>
    <property type="match status" value="1"/>
</dbReference>
<dbReference type="PROSITE" id="PS00886">
    <property type="entry name" value="ILVD_EDD_1"/>
    <property type="match status" value="1"/>
</dbReference>
<name>A0A653A3G4_UNCDX</name>
<organism evidence="18">
    <name type="scientific">Uncultured Desulfatiglans sp</name>
    <dbReference type="NCBI Taxonomy" id="1748965"/>
    <lineage>
        <taxon>Bacteria</taxon>
        <taxon>Pseudomonadati</taxon>
        <taxon>Thermodesulfobacteriota</taxon>
        <taxon>Desulfobacteria</taxon>
        <taxon>Desulfatiglandales</taxon>
        <taxon>Desulfatiglandaceae</taxon>
        <taxon>Desulfatiglans</taxon>
        <taxon>environmental samples</taxon>
    </lineage>
</organism>
<dbReference type="InterPro" id="IPR037237">
    <property type="entry name" value="IlvD/EDD_N"/>
</dbReference>
<feature type="modified residue" description="N6-carboxylysine" evidence="15">
    <location>
        <position position="123"/>
    </location>
</feature>
<evidence type="ECO:0000256" key="11">
    <source>
        <dbReference type="ARBA" id="ARBA00029304"/>
    </source>
</evidence>
<dbReference type="EC" id="4.2.1.9" evidence="14 15"/>
<dbReference type="GO" id="GO:0009097">
    <property type="term" value="P:isoleucine biosynthetic process"/>
    <property type="evidence" value="ECO:0007669"/>
    <property type="project" value="UniProtKB-UniRule"/>
</dbReference>
<evidence type="ECO:0000256" key="1">
    <source>
        <dbReference type="ARBA" id="ARBA00001946"/>
    </source>
</evidence>
<evidence type="ECO:0000259" key="17">
    <source>
        <dbReference type="Pfam" id="PF24877"/>
    </source>
</evidence>
<dbReference type="FunFam" id="3.50.30.80:FF:000001">
    <property type="entry name" value="Dihydroxy-acid dehydratase"/>
    <property type="match status" value="1"/>
</dbReference>
<sequence>MNKRSDLMLLGAERAPHRSLLRADGFCDWEMERPIIGIANSFNEIIPGHIHLDRLVDAVKAGIYAAGGTPMVFNTIGVCDGIAMNHEGMKYSLPSRELIADSVEIMAMAHPFDGLVLLASCDKIIPGMLIAAARLNIPAIFLSGGPMLPGRVAGREMGLDKVFEAVGALNSGRITAEDLHSYECGACPGAGSCSGMFTANTMSNLSEALGMSLPFNGSAPAVYSDRVHLAKESGMKAVELVRSNLRPRDIMTREAFGNAIAADMALGGSTNTALHLPAIAYYADVDLTLKDFDPYTARIPHLTSMAPAGPHHIVDLYHAGGVPAILAELGQAGLIDLKTRTVYGTRLGEMLERIEAGIRDTKVIRPVSDPVHSTGGLAVLTGNLAPEGAIVKQAAVAPEMLRHTGPARIFSSEEDAVAAITGGRIQKGDVLVIRYEGPRGGPGMREMLSPTSVLAGMGMDKDVALITDGRFSGATRGSSIGHVSPEAAAGGPIAAVEEGDTIEIDIPGKSLRLELSDEAIAKRLSRLPAFEPKVRHGYLGRYARMVSSADKGAVFER</sequence>
<protein>
    <recommendedName>
        <fullName evidence="14 15">Dihydroxy-acid dehydratase</fullName>
        <shortName evidence="15">DAD</shortName>
        <ecNumber evidence="14 15">4.2.1.9</ecNumber>
    </recommendedName>
</protein>
<dbReference type="GO" id="GO:0009099">
    <property type="term" value="P:L-valine biosynthetic process"/>
    <property type="evidence" value="ECO:0007669"/>
    <property type="project" value="UniProtKB-UniRule"/>
</dbReference>
<dbReference type="SUPFAM" id="SSF143975">
    <property type="entry name" value="IlvD/EDD N-terminal domain-like"/>
    <property type="match status" value="1"/>
</dbReference>
<dbReference type="HAMAP" id="MF_00012">
    <property type="entry name" value="IlvD"/>
    <property type="match status" value="1"/>
</dbReference>
<comment type="caution">
    <text evidence="15">Lacks conserved residue(s) required for the propagation of feature annotation.</text>
</comment>
<dbReference type="AlphaFoldDB" id="A0A653A3G4"/>
<feature type="binding site" evidence="15">
    <location>
        <position position="122"/>
    </location>
    <ligand>
        <name>Mg(2+)</name>
        <dbReference type="ChEBI" id="CHEBI:18420"/>
    </ligand>
</feature>
<comment type="pathway">
    <text evidence="12 15">Amino-acid biosynthesis; L-valine biosynthesis; L-valine from pyruvate: step 3/4.</text>
</comment>
<dbReference type="UniPathway" id="UPA00047">
    <property type="reaction ID" value="UER00057"/>
</dbReference>
<evidence type="ECO:0000259" key="16">
    <source>
        <dbReference type="Pfam" id="PF00920"/>
    </source>
</evidence>
<evidence type="ECO:0000256" key="10">
    <source>
        <dbReference type="ARBA" id="ARBA00023304"/>
    </source>
</evidence>
<dbReference type="PROSITE" id="PS00887">
    <property type="entry name" value="ILVD_EDD_2"/>
    <property type="match status" value="1"/>
</dbReference>
<dbReference type="SUPFAM" id="SSF52016">
    <property type="entry name" value="LeuD/IlvD-like"/>
    <property type="match status" value="1"/>
</dbReference>
<accession>A0A653A3G4</accession>
<dbReference type="InterPro" id="IPR056740">
    <property type="entry name" value="ILV_EDD_C"/>
</dbReference>
<feature type="binding site" evidence="15">
    <location>
        <position position="80"/>
    </location>
    <ligand>
        <name>Mg(2+)</name>
        <dbReference type="ChEBI" id="CHEBI:18420"/>
    </ligand>
</feature>
<dbReference type="PANTHER" id="PTHR43661">
    <property type="entry name" value="D-XYLONATE DEHYDRATASE"/>
    <property type="match status" value="1"/>
</dbReference>
<evidence type="ECO:0000256" key="9">
    <source>
        <dbReference type="ARBA" id="ARBA00023239"/>
    </source>
</evidence>
<feature type="binding site" evidence="15">
    <location>
        <position position="446"/>
    </location>
    <ligand>
        <name>Mg(2+)</name>
        <dbReference type="ChEBI" id="CHEBI:18420"/>
    </ligand>
</feature>
<feature type="active site" description="Proton acceptor" evidence="15">
    <location>
        <position position="472"/>
    </location>
</feature>
<evidence type="ECO:0000313" key="18">
    <source>
        <dbReference type="EMBL" id="VBB42570.1"/>
    </source>
</evidence>
<dbReference type="InterPro" id="IPR042096">
    <property type="entry name" value="Dihydro-acid_dehy_C"/>
</dbReference>
<comment type="cofactor">
    <cofactor evidence="15">
        <name>[2Fe-2S] cluster</name>
        <dbReference type="ChEBI" id="CHEBI:190135"/>
    </cofactor>
    <text evidence="15">Binds 1 [2Fe-2S] cluster per subunit. This cluster acts as a Lewis acid cofactor.</text>
</comment>
<keyword evidence="10 15" id="KW-0100">Branched-chain amino acid biosynthesis</keyword>
<proteinExistence type="inferred from homology"/>
<dbReference type="Pfam" id="PF24877">
    <property type="entry name" value="ILV_EDD_C"/>
    <property type="match status" value="1"/>
</dbReference>
<feature type="binding site" description="via carbamate group" evidence="15">
    <location>
        <position position="123"/>
    </location>
    <ligand>
        <name>Mg(2+)</name>
        <dbReference type="ChEBI" id="CHEBI:18420"/>
    </ligand>
</feature>
<keyword evidence="9 15" id="KW-0456">Lyase</keyword>
<comment type="catalytic activity">
    <reaction evidence="11">
        <text>(2R)-2,3-dihydroxy-3-methylbutanoate = 3-methyl-2-oxobutanoate + H2O</text>
        <dbReference type="Rhea" id="RHEA:24809"/>
        <dbReference type="ChEBI" id="CHEBI:11851"/>
        <dbReference type="ChEBI" id="CHEBI:15377"/>
        <dbReference type="ChEBI" id="CHEBI:49072"/>
        <dbReference type="EC" id="4.2.1.9"/>
    </reaction>
    <physiologicalReaction direction="left-to-right" evidence="11">
        <dbReference type="Rhea" id="RHEA:24810"/>
    </physiologicalReaction>
</comment>
<dbReference type="InterPro" id="IPR004404">
    <property type="entry name" value="DihydroxyA_deHydtase"/>
</dbReference>
<evidence type="ECO:0000256" key="4">
    <source>
        <dbReference type="ARBA" id="ARBA00022714"/>
    </source>
</evidence>
<dbReference type="NCBIfam" id="TIGR00110">
    <property type="entry name" value="ilvD"/>
    <property type="match status" value="1"/>
</dbReference>
<comment type="cofactor">
    <cofactor evidence="1 15">
        <name>Mg(2+)</name>
        <dbReference type="ChEBI" id="CHEBI:18420"/>
    </cofactor>
</comment>
<dbReference type="GO" id="GO:0005829">
    <property type="term" value="C:cytosol"/>
    <property type="evidence" value="ECO:0007669"/>
    <property type="project" value="TreeGrafter"/>
</dbReference>
<evidence type="ECO:0000256" key="5">
    <source>
        <dbReference type="ARBA" id="ARBA00022723"/>
    </source>
</evidence>
<comment type="similarity">
    <text evidence="2 15">Belongs to the IlvD/Edd family.</text>
</comment>
<evidence type="ECO:0000256" key="7">
    <source>
        <dbReference type="ARBA" id="ARBA00023004"/>
    </source>
</evidence>
<evidence type="ECO:0000256" key="6">
    <source>
        <dbReference type="ARBA" id="ARBA00022842"/>
    </source>
</evidence>
<keyword evidence="3 15" id="KW-0028">Amino-acid biosynthesis</keyword>
<reference evidence="18" key="1">
    <citation type="submission" date="2018-07" db="EMBL/GenBank/DDBJ databases">
        <authorList>
            <consortium name="Genoscope - CEA"/>
            <person name="William W."/>
        </authorList>
    </citation>
    <scope>NUCLEOTIDE SEQUENCE</scope>
    <source>
        <strain evidence="18">IK1</strain>
    </source>
</reference>
<dbReference type="GO" id="GO:0051537">
    <property type="term" value="F:2 iron, 2 sulfur cluster binding"/>
    <property type="evidence" value="ECO:0007669"/>
    <property type="project" value="UniProtKB-UniRule"/>
</dbReference>
<dbReference type="Gene3D" id="3.50.30.80">
    <property type="entry name" value="IlvD/EDD C-terminal domain-like"/>
    <property type="match status" value="1"/>
</dbReference>
<dbReference type="UniPathway" id="UPA00049">
    <property type="reaction ID" value="UER00061"/>
</dbReference>
<dbReference type="EMBL" id="UPXX01000013">
    <property type="protein sequence ID" value="VBB42570.1"/>
    <property type="molecule type" value="Genomic_DNA"/>
</dbReference>
<dbReference type="NCBIfam" id="NF002068">
    <property type="entry name" value="PRK00911.1"/>
    <property type="match status" value="1"/>
</dbReference>
<evidence type="ECO:0000256" key="3">
    <source>
        <dbReference type="ARBA" id="ARBA00022605"/>
    </source>
</evidence>
<dbReference type="InterPro" id="IPR020558">
    <property type="entry name" value="DiOHA_6PGluconate_deHydtase_CS"/>
</dbReference>
<keyword evidence="4 15" id="KW-0001">2Fe-2S</keyword>
<keyword evidence="6 15" id="KW-0460">Magnesium</keyword>
<feature type="domain" description="Dihydroxy-acid/6-phosphogluconate dehydratase C-terminal" evidence="17">
    <location>
        <begin position="362"/>
        <end position="553"/>
    </location>
</feature>
<keyword evidence="7 15" id="KW-0408">Iron</keyword>
<evidence type="ECO:0000256" key="12">
    <source>
        <dbReference type="ARBA" id="ARBA00029436"/>
    </source>
</evidence>
<dbReference type="GO" id="GO:0004160">
    <property type="term" value="F:dihydroxy-acid dehydratase activity"/>
    <property type="evidence" value="ECO:0007669"/>
    <property type="project" value="UniProtKB-UniRule"/>
</dbReference>
<feature type="domain" description="Dihydroxy-acid/6-phosphogluconate dehydratase N-terminal" evidence="16">
    <location>
        <begin position="33"/>
        <end position="349"/>
    </location>
</feature>
<evidence type="ECO:0000256" key="13">
    <source>
        <dbReference type="ARBA" id="ARBA00029437"/>
    </source>
</evidence>